<comment type="pathway">
    <text evidence="4">Amino-acid degradation; L-histidine degradation into L-glutamate; L-glutamate from N-formimidoyl-L-glutamate (transferase route): step 1/1.</text>
</comment>
<keyword evidence="24" id="KW-1185">Reference proteome</keyword>
<dbReference type="FunFam" id="1.20.120.680:FF:000001">
    <property type="entry name" value="Formimidoyltransferase cyclodeaminase"/>
    <property type="match status" value="1"/>
</dbReference>
<dbReference type="GO" id="GO:0030409">
    <property type="term" value="F:glutamate formimidoyltransferase activity"/>
    <property type="evidence" value="ECO:0007669"/>
    <property type="project" value="UniProtKB-EC"/>
</dbReference>
<evidence type="ECO:0000256" key="2">
    <source>
        <dbReference type="ARBA" id="ARBA00004114"/>
    </source>
</evidence>
<keyword evidence="11" id="KW-0808">Transferase</keyword>
<comment type="similarity">
    <text evidence="5">In the N-terminal section; belongs to the formiminotransferase family.</text>
</comment>
<dbReference type="OMA" id="TYGKRQW"/>
<dbReference type="KEGG" id="aqu:100642146"/>
<evidence type="ECO:0000256" key="7">
    <source>
        <dbReference type="ARBA" id="ARBA00012252"/>
    </source>
</evidence>
<keyword evidence="10" id="KW-0963">Cytoplasm</keyword>
<evidence type="ECO:0000259" key="22">
    <source>
        <dbReference type="SMART" id="SM01222"/>
    </source>
</evidence>
<dbReference type="EC" id="4.3.1.4" evidence="8"/>
<dbReference type="InterPro" id="IPR004227">
    <property type="entry name" value="Formiminotransferase_cat"/>
</dbReference>
<dbReference type="EnsemblMetazoa" id="XM_003387498.3">
    <property type="protein sequence ID" value="XP_003387546.1"/>
    <property type="gene ID" value="LOC100642146"/>
</dbReference>
<comment type="subunit">
    <text evidence="19">Homooctamer, including four polyglutamate binding sites. The subunits are arranged as a tetramer of dimers, and form a planar ring-shaped structure.</text>
</comment>
<keyword evidence="16" id="KW-0456">Lyase</keyword>
<keyword evidence="14" id="KW-0333">Golgi apparatus</keyword>
<dbReference type="InterPro" id="IPR007044">
    <property type="entry name" value="Cyclodeamin/CycHdrlase"/>
</dbReference>
<evidence type="ECO:0000313" key="24">
    <source>
        <dbReference type="Proteomes" id="UP000007879"/>
    </source>
</evidence>
<comment type="similarity">
    <text evidence="6">In the C-terminal section; belongs to the cyclodeaminase/cyclohydrolase family.</text>
</comment>
<keyword evidence="12" id="KW-0369">Histidine metabolism</keyword>
<feature type="domain" description="Formiminotransferase C-terminal subdomain" evidence="21">
    <location>
        <begin position="186"/>
        <end position="330"/>
    </location>
</feature>
<dbReference type="STRING" id="400682.A0A1X7UM09"/>
<dbReference type="Pfam" id="PF02971">
    <property type="entry name" value="FTCD"/>
    <property type="match status" value="1"/>
</dbReference>
<dbReference type="InterPro" id="IPR037070">
    <property type="entry name" value="Formiminotransferase_C_sf"/>
</dbReference>
<sequence length="544" mass="59761">MASGSKRLVECVPNFSEGKRKEVIDAISTAIRDTEGCTLLLVEPEASANRTVYTFVGDPVSIVEGAVNAAKVAHSLIDMRKHKGNHPRMGALDVCPFIPVSDVTMEDCINCSNEFGSRLSKELNVPLYLYEYSCTGGDHRRTLPQIRAGEYEGLKDKIIKSEWTPDYGPAQFVPSWGATVTGARPMLIAYNVNLLGTKQQAHRIALDIREQGRGPDNPGKFKCVRAIGWDLEDKGLSQISINLTDYKTTPIHAAYEECVRIAKDLKLAVVGSEIVGLVPLEAVMLSADYYIQKESLFIYKEEQKIRLVIERLGLSSLSYFNPKEKIIEYCIGSTADGPLVSSSVRDFIESIGSRASTPGGGSASACIASIGSALATMVGLMSYGKREFEGIDGIMRETILPLYDAMEQLIPIIDSDSTAFSSYMDALKMPHSNDEESTKRSLAMQEGLKRAIEVPLGLMRKAHSCWPHLFVLAEHGNKQTMSDLQVSASSLHCGVFGGYCNVLINLKGVTDTQYVTEIRQEVEQILAESQDNSDKVQKLVLKRL</sequence>
<dbReference type="Pfam" id="PF04961">
    <property type="entry name" value="FTCD_C"/>
    <property type="match status" value="1"/>
</dbReference>
<dbReference type="eggNOG" id="ENOG502QQBY">
    <property type="taxonomic scope" value="Eukaryota"/>
</dbReference>
<dbReference type="SUPFAM" id="SSF101262">
    <property type="entry name" value="Methenyltetrahydrofolate cyclohydrolase-like"/>
    <property type="match status" value="1"/>
</dbReference>
<dbReference type="GO" id="GO:0005794">
    <property type="term" value="C:Golgi apparatus"/>
    <property type="evidence" value="ECO:0007669"/>
    <property type="project" value="UniProtKB-SubCell"/>
</dbReference>
<evidence type="ECO:0000256" key="10">
    <source>
        <dbReference type="ARBA" id="ARBA00022490"/>
    </source>
</evidence>
<evidence type="ECO:0000256" key="20">
    <source>
        <dbReference type="ARBA" id="ARBA00030029"/>
    </source>
</evidence>
<gene>
    <name evidence="23" type="primary">100642146</name>
</gene>
<keyword evidence="17" id="KW-0511">Multifunctional enzyme</keyword>
<organism evidence="23">
    <name type="scientific">Amphimedon queenslandica</name>
    <name type="common">Sponge</name>
    <dbReference type="NCBI Taxonomy" id="400682"/>
    <lineage>
        <taxon>Eukaryota</taxon>
        <taxon>Metazoa</taxon>
        <taxon>Porifera</taxon>
        <taxon>Demospongiae</taxon>
        <taxon>Heteroscleromorpha</taxon>
        <taxon>Haplosclerida</taxon>
        <taxon>Niphatidae</taxon>
        <taxon>Amphimedon</taxon>
    </lineage>
</organism>
<protein>
    <recommendedName>
        <fullName evidence="9">Formimidoyltransferase-cyclodeaminase</fullName>
        <ecNumber evidence="7">2.1.2.5</ecNumber>
        <ecNumber evidence="8">4.3.1.4</ecNumber>
    </recommendedName>
    <alternativeName>
        <fullName evidence="20">Formiminotransferase-cyclodeaminase</fullName>
    </alternativeName>
</protein>
<dbReference type="SMART" id="SM01222">
    <property type="entry name" value="FTCD_N"/>
    <property type="match status" value="1"/>
</dbReference>
<evidence type="ECO:0000256" key="8">
    <source>
        <dbReference type="ARBA" id="ARBA00012998"/>
    </source>
</evidence>
<keyword evidence="13" id="KW-0290">Folate-binding</keyword>
<keyword evidence="15" id="KW-0206">Cytoskeleton</keyword>
<evidence type="ECO:0000256" key="19">
    <source>
        <dbReference type="ARBA" id="ARBA00025915"/>
    </source>
</evidence>
<comment type="subcellular location">
    <subcellularLocation>
        <location evidence="2">Cytoplasm</location>
        <location evidence="2">Cytoskeleton</location>
        <location evidence="2">Microtubule organizing center</location>
        <location evidence="2">Centrosome</location>
        <location evidence="2">Centriole</location>
    </subcellularLocation>
    <subcellularLocation>
        <location evidence="3">Golgi apparatus</location>
    </subcellularLocation>
</comment>
<dbReference type="Proteomes" id="UP000007879">
    <property type="component" value="Unassembled WGS sequence"/>
</dbReference>
<dbReference type="GO" id="GO:0019557">
    <property type="term" value="P:L-histidine catabolic process to glutamate and formate"/>
    <property type="evidence" value="ECO:0007669"/>
    <property type="project" value="UniProtKB-UniPathway"/>
</dbReference>
<evidence type="ECO:0000256" key="18">
    <source>
        <dbReference type="ARBA" id="ARBA00025506"/>
    </source>
</evidence>
<dbReference type="GO" id="GO:0005542">
    <property type="term" value="F:folic acid binding"/>
    <property type="evidence" value="ECO:0007669"/>
    <property type="project" value="UniProtKB-KW"/>
</dbReference>
<dbReference type="EC" id="2.1.2.5" evidence="7"/>
<dbReference type="Gene3D" id="3.30.990.10">
    <property type="entry name" value="Formiminotransferase, N-terminal subdomain"/>
    <property type="match status" value="1"/>
</dbReference>
<dbReference type="InterPro" id="IPR036178">
    <property type="entry name" value="Formintransfe-cycloase-like_sf"/>
</dbReference>
<evidence type="ECO:0000256" key="1">
    <source>
        <dbReference type="ARBA" id="ARBA00002680"/>
    </source>
</evidence>
<name>A0A1X7UM09_AMPQE</name>
<evidence type="ECO:0000256" key="5">
    <source>
        <dbReference type="ARBA" id="ARBA00008297"/>
    </source>
</evidence>
<evidence type="ECO:0000313" key="23">
    <source>
        <dbReference type="EnsemblMetazoa" id="Aqu2.1.28457_001"/>
    </source>
</evidence>
<dbReference type="InParanoid" id="A0A1X7UM09"/>
<dbReference type="FunFam" id="3.30.990.10:FF:000001">
    <property type="entry name" value="Formimidoyltransferase cyclodeaminase"/>
    <property type="match status" value="1"/>
</dbReference>
<comment type="function">
    <text evidence="18">Folate-dependent enzyme, that displays both transferase and deaminase activity. Serves to channel one-carbon units from formiminoglutamate to the folate pool.</text>
</comment>
<evidence type="ECO:0000256" key="11">
    <source>
        <dbReference type="ARBA" id="ARBA00022679"/>
    </source>
</evidence>
<dbReference type="EnsemblMetazoa" id="Aqu2.1.28457_001">
    <property type="protein sequence ID" value="Aqu2.1.28457_001"/>
    <property type="gene ID" value="Aqu2.1.28457"/>
</dbReference>
<dbReference type="PANTHER" id="PTHR12234:SF0">
    <property type="entry name" value="FORMIMIDOYLTRANSFERASE-CYCLODEAMINASE"/>
    <property type="match status" value="1"/>
</dbReference>
<dbReference type="InterPro" id="IPR012886">
    <property type="entry name" value="Formiminotransferase_N"/>
</dbReference>
<dbReference type="FunCoup" id="A0A1X7UM09">
    <property type="interactions" value="14"/>
</dbReference>
<dbReference type="OrthoDB" id="48036at2759"/>
<reference evidence="23" key="2">
    <citation type="submission" date="2017-05" db="UniProtKB">
        <authorList>
            <consortium name="EnsemblMetazoa"/>
        </authorList>
    </citation>
    <scope>IDENTIFICATION</scope>
</reference>
<proteinExistence type="inferred from homology"/>
<dbReference type="AlphaFoldDB" id="A0A1X7UM09"/>
<dbReference type="SUPFAM" id="SSF55116">
    <property type="entry name" value="Formiminotransferase domain of formiminotransferase-cyclodeaminase"/>
    <property type="match status" value="2"/>
</dbReference>
<dbReference type="GO" id="GO:0030412">
    <property type="term" value="F:formimidoyltetrahydrofolate cyclodeaminase activity"/>
    <property type="evidence" value="ECO:0007669"/>
    <property type="project" value="UniProtKB-EC"/>
</dbReference>
<evidence type="ECO:0000256" key="4">
    <source>
        <dbReference type="ARBA" id="ARBA00005082"/>
    </source>
</evidence>
<dbReference type="InterPro" id="IPR051623">
    <property type="entry name" value="FTCD"/>
</dbReference>
<dbReference type="Gene3D" id="1.20.120.680">
    <property type="entry name" value="Formiminotetrahydrofolate cyclodeaminase monomer, up-and-down helical bundle"/>
    <property type="match status" value="1"/>
</dbReference>
<dbReference type="SMART" id="SM01221">
    <property type="entry name" value="FTCD"/>
    <property type="match status" value="1"/>
</dbReference>
<evidence type="ECO:0000256" key="14">
    <source>
        <dbReference type="ARBA" id="ARBA00023034"/>
    </source>
</evidence>
<accession>A0A1X7UM09</accession>
<evidence type="ECO:0000256" key="3">
    <source>
        <dbReference type="ARBA" id="ARBA00004555"/>
    </source>
</evidence>
<dbReference type="InterPro" id="IPR022384">
    <property type="entry name" value="FormiminoTrfase_cat_dom_sf"/>
</dbReference>
<dbReference type="UniPathway" id="UPA00379">
    <property type="reaction ID" value="UER00555"/>
</dbReference>
<evidence type="ECO:0000259" key="21">
    <source>
        <dbReference type="SMART" id="SM01221"/>
    </source>
</evidence>
<reference evidence="24" key="1">
    <citation type="journal article" date="2010" name="Nature">
        <title>The Amphimedon queenslandica genome and the evolution of animal complexity.</title>
        <authorList>
            <person name="Srivastava M."/>
            <person name="Simakov O."/>
            <person name="Chapman J."/>
            <person name="Fahey B."/>
            <person name="Gauthier M.E."/>
            <person name="Mitros T."/>
            <person name="Richards G.S."/>
            <person name="Conaco C."/>
            <person name="Dacre M."/>
            <person name="Hellsten U."/>
            <person name="Larroux C."/>
            <person name="Putnam N.H."/>
            <person name="Stanke M."/>
            <person name="Adamska M."/>
            <person name="Darling A."/>
            <person name="Degnan S.M."/>
            <person name="Oakley T.H."/>
            <person name="Plachetzki D.C."/>
            <person name="Zhai Y."/>
            <person name="Adamski M."/>
            <person name="Calcino A."/>
            <person name="Cummins S.F."/>
            <person name="Goodstein D.M."/>
            <person name="Harris C."/>
            <person name="Jackson D.J."/>
            <person name="Leys S.P."/>
            <person name="Shu S."/>
            <person name="Woodcroft B.J."/>
            <person name="Vervoort M."/>
            <person name="Kosik K.S."/>
            <person name="Manning G."/>
            <person name="Degnan B.M."/>
            <person name="Rokhsar D.S."/>
        </authorList>
    </citation>
    <scope>NUCLEOTIDE SEQUENCE [LARGE SCALE GENOMIC DNA]</scope>
</reference>
<dbReference type="NCBIfam" id="TIGR02024">
    <property type="entry name" value="FtcD"/>
    <property type="match status" value="1"/>
</dbReference>
<dbReference type="GO" id="GO:0005814">
    <property type="term" value="C:centriole"/>
    <property type="evidence" value="ECO:0007669"/>
    <property type="project" value="UniProtKB-SubCell"/>
</dbReference>
<dbReference type="PANTHER" id="PTHR12234">
    <property type="entry name" value="FORMIMINOTRANSFERASE-CYCLODEAMINASE"/>
    <property type="match status" value="1"/>
</dbReference>
<dbReference type="InterPro" id="IPR037064">
    <property type="entry name" value="Formiminotransferase_N_sf"/>
</dbReference>
<evidence type="ECO:0000256" key="6">
    <source>
        <dbReference type="ARBA" id="ARBA00010825"/>
    </source>
</evidence>
<evidence type="ECO:0000256" key="12">
    <source>
        <dbReference type="ARBA" id="ARBA00022808"/>
    </source>
</evidence>
<evidence type="ECO:0000256" key="15">
    <source>
        <dbReference type="ARBA" id="ARBA00023212"/>
    </source>
</evidence>
<evidence type="ECO:0000256" key="13">
    <source>
        <dbReference type="ARBA" id="ARBA00022954"/>
    </source>
</evidence>
<dbReference type="GO" id="GO:0019556">
    <property type="term" value="P:L-histidine catabolic process to glutamate and formamide"/>
    <property type="evidence" value="ECO:0007669"/>
    <property type="project" value="UniProtKB-UniPathway"/>
</dbReference>
<dbReference type="Pfam" id="PF07837">
    <property type="entry name" value="FTCD_N"/>
    <property type="match status" value="1"/>
</dbReference>
<evidence type="ECO:0000256" key="17">
    <source>
        <dbReference type="ARBA" id="ARBA00023268"/>
    </source>
</evidence>
<evidence type="ECO:0000256" key="16">
    <source>
        <dbReference type="ARBA" id="ARBA00023239"/>
    </source>
</evidence>
<dbReference type="InterPro" id="IPR013802">
    <property type="entry name" value="Formiminotransferase_C"/>
</dbReference>
<evidence type="ECO:0000256" key="9">
    <source>
        <dbReference type="ARBA" id="ARBA00017787"/>
    </source>
</evidence>
<comment type="function">
    <text evidence="1">Binds and promotes bundling of vimentin filaments originating from the Golgi.</text>
</comment>
<feature type="domain" description="Formiminotransferase N-terminal subdomain" evidence="22">
    <location>
        <begin position="7"/>
        <end position="185"/>
    </location>
</feature>
<dbReference type="Gene3D" id="3.30.70.670">
    <property type="entry name" value="Formiminotransferase, C-terminal subdomain"/>
    <property type="match status" value="1"/>
</dbReference>